<dbReference type="Gene3D" id="2.130.10.10">
    <property type="entry name" value="YVTN repeat-like/Quinoprotein amine dehydrogenase"/>
    <property type="match status" value="1"/>
</dbReference>
<dbReference type="GO" id="GO:0004252">
    <property type="term" value="F:serine-type endopeptidase activity"/>
    <property type="evidence" value="ECO:0007669"/>
    <property type="project" value="InterPro"/>
</dbReference>
<name>A0A4Q0VML4_9BACI</name>
<organism evidence="4 5">
    <name type="scientific">Anaerobacillus alkaliphilus</name>
    <dbReference type="NCBI Taxonomy" id="1548597"/>
    <lineage>
        <taxon>Bacteria</taxon>
        <taxon>Bacillati</taxon>
        <taxon>Bacillota</taxon>
        <taxon>Bacilli</taxon>
        <taxon>Bacillales</taxon>
        <taxon>Bacillaceae</taxon>
        <taxon>Anaerobacillus</taxon>
    </lineage>
</organism>
<gene>
    <name evidence="4" type="ORF">DS745_23035</name>
</gene>
<keyword evidence="2" id="KW-0645">Protease</keyword>
<protein>
    <recommendedName>
        <fullName evidence="3">SLH domain-containing protein</fullName>
    </recommendedName>
</protein>
<feature type="domain" description="SLH" evidence="3">
    <location>
        <begin position="86"/>
        <end position="149"/>
    </location>
</feature>
<evidence type="ECO:0000256" key="2">
    <source>
        <dbReference type="ARBA" id="ARBA00022825"/>
    </source>
</evidence>
<dbReference type="OrthoDB" id="185675at2"/>
<dbReference type="PANTHER" id="PTHR22939:SF129">
    <property type="entry name" value="SERINE PROTEASE HTRA2, MITOCHONDRIAL"/>
    <property type="match status" value="1"/>
</dbReference>
<evidence type="ECO:0000313" key="5">
    <source>
        <dbReference type="Proteomes" id="UP000290649"/>
    </source>
</evidence>
<keyword evidence="1" id="KW-0732">Signal</keyword>
<dbReference type="RefSeq" id="WP_129080556.1">
    <property type="nucleotide sequence ID" value="NZ_QOUX01000047.1"/>
</dbReference>
<dbReference type="SUPFAM" id="SSF50494">
    <property type="entry name" value="Trypsin-like serine proteases"/>
    <property type="match status" value="1"/>
</dbReference>
<evidence type="ECO:0000256" key="1">
    <source>
        <dbReference type="ARBA" id="ARBA00022729"/>
    </source>
</evidence>
<dbReference type="Pfam" id="PF13365">
    <property type="entry name" value="Trypsin_2"/>
    <property type="match status" value="1"/>
</dbReference>
<dbReference type="Pfam" id="PF00395">
    <property type="entry name" value="SLH"/>
    <property type="match status" value="3"/>
</dbReference>
<evidence type="ECO:0000259" key="3">
    <source>
        <dbReference type="PROSITE" id="PS51272"/>
    </source>
</evidence>
<dbReference type="Proteomes" id="UP000290649">
    <property type="component" value="Unassembled WGS sequence"/>
</dbReference>
<feature type="domain" description="SLH" evidence="3">
    <location>
        <begin position="150"/>
        <end position="208"/>
    </location>
</feature>
<proteinExistence type="predicted"/>
<feature type="domain" description="SLH" evidence="3">
    <location>
        <begin position="25"/>
        <end position="85"/>
    </location>
</feature>
<dbReference type="InterPro" id="IPR009003">
    <property type="entry name" value="Peptidase_S1_PA"/>
</dbReference>
<dbReference type="EMBL" id="QOUX01000047">
    <property type="protein sequence ID" value="RXI96581.1"/>
    <property type="molecule type" value="Genomic_DNA"/>
</dbReference>
<keyword evidence="2" id="KW-0378">Hydrolase</keyword>
<dbReference type="PANTHER" id="PTHR22939">
    <property type="entry name" value="SERINE PROTEASE FAMILY S1C HTRA-RELATED"/>
    <property type="match status" value="1"/>
</dbReference>
<evidence type="ECO:0000313" key="4">
    <source>
        <dbReference type="EMBL" id="RXI96581.1"/>
    </source>
</evidence>
<keyword evidence="2" id="KW-0720">Serine protease</keyword>
<dbReference type="InterPro" id="IPR015943">
    <property type="entry name" value="WD40/YVTN_repeat-like_dom_sf"/>
</dbReference>
<comment type="caution">
    <text evidence="4">The sequence shown here is derived from an EMBL/GenBank/DDBJ whole genome shotgun (WGS) entry which is preliminary data.</text>
</comment>
<sequence length="748" mass="83285">MKRKFKNLLMFFLVIIIVQPLLVMETKASTIFPDVSSFRSEILFLNKRGVIGGYPNGNFGPNENLKRVDAILMIMRELDIPLSGAPNPNFKDVPTNHRGYLPIAKATQLGIISGDGKGSFHPDGLLTRGQMAKILVNAFELKGEYRSNFNDVSKSHIFYDNIQVLAAHNITRGFPDGSFKPSQHITRAHFAAFMSRLLNDDFKTISSKDQSLQDIIVHEQSVVMIELYDEDGELYSQGSGFVVANQLIATNFHVISGGVRARAITSDGIVYELEGVVAYDDYYDMALLKSKKQIGLPTLPLVKYSDVRRGENVVAFGSPLGLQNTVTTGIVSGKHSFEDDFGPAVLVIQTTAPITFGSSGGPLVNMKGAVVGVNSFGLDTVNFAIATDYIRGLIKDFSQMRYKHIPVQTFASMPVFDYEFEDEYEDYVPVGPIGPIEEQKDVKDTRTWVNDLFVHAIHDPNSPIIYGINDQGDVVSFNYETNERKVVSFAFPAERIFQHKDEIFVTIVKGPHSSFRAVPGGVGIIDVPTFTMKNYFNIDLAPYDVVADDHHFYVSSGSNQWTQIKSYHKETGEEVSSAGIRQRSRIALHPSGDRIYTVNSDSSPRDMNVYQISNGAITNSWDSPYHGDYRMATDIKISPDGLYIFNFAGSVFRSTRLNTTDMRIVTDIGVKTNFRDISFSSDLSKFYVVDGPNVLAYSYSTFLPIETYKIAGDGRYIFNHKGQVVLVGEGFQGNSKLTKTFVARLDIQ</sequence>
<dbReference type="GO" id="GO:0006508">
    <property type="term" value="P:proteolysis"/>
    <property type="evidence" value="ECO:0007669"/>
    <property type="project" value="InterPro"/>
</dbReference>
<dbReference type="AlphaFoldDB" id="A0A4Q0VML4"/>
<dbReference type="InterPro" id="IPR001119">
    <property type="entry name" value="SLH_dom"/>
</dbReference>
<dbReference type="PROSITE" id="PS51272">
    <property type="entry name" value="SLH"/>
    <property type="match status" value="3"/>
</dbReference>
<dbReference type="PRINTS" id="PR00834">
    <property type="entry name" value="PROTEASES2C"/>
</dbReference>
<reference evidence="4 5" key="1">
    <citation type="journal article" date="2019" name="Int. J. Syst. Evol. Microbiol.">
        <title>Anaerobacillus alkaliphilus sp. nov., a novel alkaliphilic and moderately halophilic bacterium.</title>
        <authorList>
            <person name="Borsodi A.K."/>
            <person name="Aszalos J.M."/>
            <person name="Bihari P."/>
            <person name="Nagy I."/>
            <person name="Schumann P."/>
            <person name="Sproer C."/>
            <person name="Kovacs A.L."/>
            <person name="Boka K."/>
            <person name="Dobosy P."/>
            <person name="Ovari M."/>
            <person name="Szili-Kovacs T."/>
            <person name="Toth E."/>
        </authorList>
    </citation>
    <scope>NUCLEOTIDE SEQUENCE [LARGE SCALE GENOMIC DNA]</scope>
    <source>
        <strain evidence="4 5">B16-10</strain>
    </source>
</reference>
<dbReference type="SUPFAM" id="SSF50969">
    <property type="entry name" value="YVTN repeat-like/Quinoprotein amine dehydrogenase"/>
    <property type="match status" value="1"/>
</dbReference>
<accession>A0A4Q0VML4</accession>
<dbReference type="InterPro" id="IPR001940">
    <property type="entry name" value="Peptidase_S1C"/>
</dbReference>
<dbReference type="InterPro" id="IPR011044">
    <property type="entry name" value="Quino_amine_DH_bsu"/>
</dbReference>
<dbReference type="Gene3D" id="2.40.10.120">
    <property type="match status" value="1"/>
</dbReference>
<keyword evidence="5" id="KW-1185">Reference proteome</keyword>